<protein>
    <submittedName>
        <fullName evidence="1">Uncharacterized protein</fullName>
    </submittedName>
</protein>
<organism evidence="1 2">
    <name type="scientific">Terfezia boudieri ATCC MYA-4762</name>
    <dbReference type="NCBI Taxonomy" id="1051890"/>
    <lineage>
        <taxon>Eukaryota</taxon>
        <taxon>Fungi</taxon>
        <taxon>Dikarya</taxon>
        <taxon>Ascomycota</taxon>
        <taxon>Pezizomycotina</taxon>
        <taxon>Pezizomycetes</taxon>
        <taxon>Pezizales</taxon>
        <taxon>Pezizaceae</taxon>
        <taxon>Terfezia</taxon>
    </lineage>
</organism>
<accession>A0A3N4LWX7</accession>
<dbReference type="InParanoid" id="A0A3N4LWX7"/>
<dbReference type="Proteomes" id="UP000267821">
    <property type="component" value="Unassembled WGS sequence"/>
</dbReference>
<sequence>MAFHALPTSRTKARVPATSLFPSHTFHPAWPLSSPTPAGLNKPALPLASSNSGHSHIIWNVILPSRSSFLHREHGPTACLILNKLRTKRNGHSRNLP</sequence>
<evidence type="ECO:0000313" key="2">
    <source>
        <dbReference type="Proteomes" id="UP000267821"/>
    </source>
</evidence>
<keyword evidence="2" id="KW-1185">Reference proteome</keyword>
<gene>
    <name evidence="1" type="ORF">L211DRAFT_837017</name>
</gene>
<proteinExistence type="predicted"/>
<name>A0A3N4LWX7_9PEZI</name>
<dbReference type="EMBL" id="ML121539">
    <property type="protein sequence ID" value="RPB25161.1"/>
    <property type="molecule type" value="Genomic_DNA"/>
</dbReference>
<evidence type="ECO:0000313" key="1">
    <source>
        <dbReference type="EMBL" id="RPB25161.1"/>
    </source>
</evidence>
<reference evidence="1 2" key="1">
    <citation type="journal article" date="2018" name="Nat. Ecol. Evol.">
        <title>Pezizomycetes genomes reveal the molecular basis of ectomycorrhizal truffle lifestyle.</title>
        <authorList>
            <person name="Murat C."/>
            <person name="Payen T."/>
            <person name="Noel B."/>
            <person name="Kuo A."/>
            <person name="Morin E."/>
            <person name="Chen J."/>
            <person name="Kohler A."/>
            <person name="Krizsan K."/>
            <person name="Balestrini R."/>
            <person name="Da Silva C."/>
            <person name="Montanini B."/>
            <person name="Hainaut M."/>
            <person name="Levati E."/>
            <person name="Barry K.W."/>
            <person name="Belfiori B."/>
            <person name="Cichocki N."/>
            <person name="Clum A."/>
            <person name="Dockter R.B."/>
            <person name="Fauchery L."/>
            <person name="Guy J."/>
            <person name="Iotti M."/>
            <person name="Le Tacon F."/>
            <person name="Lindquist E.A."/>
            <person name="Lipzen A."/>
            <person name="Malagnac F."/>
            <person name="Mello A."/>
            <person name="Molinier V."/>
            <person name="Miyauchi S."/>
            <person name="Poulain J."/>
            <person name="Riccioni C."/>
            <person name="Rubini A."/>
            <person name="Sitrit Y."/>
            <person name="Splivallo R."/>
            <person name="Traeger S."/>
            <person name="Wang M."/>
            <person name="Zifcakova L."/>
            <person name="Wipf D."/>
            <person name="Zambonelli A."/>
            <person name="Paolocci F."/>
            <person name="Nowrousian M."/>
            <person name="Ottonello S."/>
            <person name="Baldrian P."/>
            <person name="Spatafora J.W."/>
            <person name="Henrissat B."/>
            <person name="Nagy L.G."/>
            <person name="Aury J.M."/>
            <person name="Wincker P."/>
            <person name="Grigoriev I.V."/>
            <person name="Bonfante P."/>
            <person name="Martin F.M."/>
        </authorList>
    </citation>
    <scope>NUCLEOTIDE SEQUENCE [LARGE SCALE GENOMIC DNA]</scope>
    <source>
        <strain evidence="1 2">ATCC MYA-4762</strain>
    </source>
</reference>
<dbReference type="AlphaFoldDB" id="A0A3N4LWX7"/>